<proteinExistence type="predicted"/>
<evidence type="ECO:0000313" key="3">
    <source>
        <dbReference type="EMBL" id="KIU04426.1"/>
    </source>
</evidence>
<dbReference type="Proteomes" id="UP000032247">
    <property type="component" value="Unassembled WGS sequence"/>
</dbReference>
<evidence type="ECO:0008006" key="5">
    <source>
        <dbReference type="Google" id="ProtNLM"/>
    </source>
</evidence>
<reference evidence="3 4" key="1">
    <citation type="submission" date="2014-12" db="EMBL/GenBank/DDBJ databases">
        <title>Comparative genome analysis of Bacillus coagulans HM-08, Clostridium butyricum HM-68, Bacillus subtilis HM-66 and Bacillus licheniformis BL-09.</title>
        <authorList>
            <person name="Zhang H."/>
        </authorList>
    </citation>
    <scope>NUCLEOTIDE SEQUENCE [LARGE SCALE GENOMIC DNA]</scope>
    <source>
        <strain evidence="3 4">HM-66</strain>
    </source>
</reference>
<dbReference type="PATRIC" id="fig|1423.173.peg.4872"/>
<comment type="caution">
    <text evidence="3">The sequence shown here is derived from an EMBL/GenBank/DDBJ whole genome shotgun (WGS) entry which is preliminary data.</text>
</comment>
<accession>A0A0D1KML8</accession>
<gene>
    <name evidence="3" type="ORF">SC09_contig8orf00065</name>
</gene>
<dbReference type="Pfam" id="PF16781">
    <property type="entry name" value="DUF5068"/>
    <property type="match status" value="1"/>
</dbReference>
<feature type="chain" id="PRO_5038748674" description="DUF5068 domain-containing protein" evidence="2">
    <location>
        <begin position="20"/>
        <end position="415"/>
    </location>
</feature>
<evidence type="ECO:0000256" key="2">
    <source>
        <dbReference type="SAM" id="SignalP"/>
    </source>
</evidence>
<evidence type="ECO:0000313" key="4">
    <source>
        <dbReference type="Proteomes" id="UP000032247"/>
    </source>
</evidence>
<feature type="signal peptide" evidence="2">
    <location>
        <begin position="1"/>
        <end position="19"/>
    </location>
</feature>
<feature type="region of interest" description="Disordered" evidence="1">
    <location>
        <begin position="21"/>
        <end position="67"/>
    </location>
</feature>
<feature type="compositionally biased region" description="Basic and acidic residues" evidence="1">
    <location>
        <begin position="22"/>
        <end position="36"/>
    </location>
</feature>
<dbReference type="PROSITE" id="PS51257">
    <property type="entry name" value="PROKAR_LIPOPROTEIN"/>
    <property type="match status" value="1"/>
</dbReference>
<protein>
    <recommendedName>
        <fullName evidence="5">DUF5068 domain-containing protein</fullName>
    </recommendedName>
</protein>
<keyword evidence="2" id="KW-0732">Signal</keyword>
<dbReference type="EMBL" id="JXBC01000014">
    <property type="protein sequence ID" value="KIU04426.1"/>
    <property type="molecule type" value="Genomic_DNA"/>
</dbReference>
<sequence>MKKKIGVISVLSTALLLSACGSHDDSSTKKAEKKVETTSQSESKSKESNASFTDKTSSESSSSDTAKNGVLNSYIADSTKGQADVIFNNADPKIDLNFGGFKFKVSQYQVVHVKNAENEPYSFDGDKEGYVITLKTTVENQTGGKAYFNNPAIQGKDEYDTKQPDVSLVDESERVKPEKDGTPSNPAYYDKGESKTGFIQYELSKEKYENLVKEKSKLVVSNASKDSMMREHLGEKQVVDFPLSGASAKKQKSDNKFFGDQIVAKNIAEKTLLEQKDEINEKQTQNDIELTLKGVQFTKLDPTDSFKNSFRGFGNEDIVAVTVKMTVKNGSSDSLPINQFSAFLDTDDMHYLNQSSLESDSGDVKSGQSGDKYLVFLLKKSEFEKNKNFKLKIRHIEGNNGDALKDHALSFDIKR</sequence>
<organism evidence="3 4">
    <name type="scientific">Bacillus subtilis</name>
    <dbReference type="NCBI Taxonomy" id="1423"/>
    <lineage>
        <taxon>Bacteria</taxon>
        <taxon>Bacillati</taxon>
        <taxon>Bacillota</taxon>
        <taxon>Bacilli</taxon>
        <taxon>Bacillales</taxon>
        <taxon>Bacillaceae</taxon>
        <taxon>Bacillus</taxon>
    </lineage>
</organism>
<feature type="region of interest" description="Disordered" evidence="1">
    <location>
        <begin position="149"/>
        <end position="191"/>
    </location>
</feature>
<dbReference type="Gene3D" id="2.60.40.4170">
    <property type="match status" value="1"/>
</dbReference>
<name>A0A0D1KML8_BACIU</name>
<evidence type="ECO:0000256" key="1">
    <source>
        <dbReference type="SAM" id="MobiDB-lite"/>
    </source>
</evidence>
<dbReference type="AlphaFoldDB" id="A0A0D1KML8"/>
<dbReference type="InterPro" id="IPR031888">
    <property type="entry name" value="DUF5068"/>
</dbReference>
<feature type="compositionally biased region" description="Basic and acidic residues" evidence="1">
    <location>
        <begin position="171"/>
        <end position="181"/>
    </location>
</feature>